<keyword evidence="1" id="KW-0812">Transmembrane</keyword>
<evidence type="ECO:0000256" key="1">
    <source>
        <dbReference type="SAM" id="Phobius"/>
    </source>
</evidence>
<keyword evidence="1" id="KW-1133">Transmembrane helix</keyword>
<feature type="transmembrane region" description="Helical" evidence="1">
    <location>
        <begin position="21"/>
        <end position="42"/>
    </location>
</feature>
<dbReference type="NCBIfam" id="NF041014">
    <property type="entry name" value="pilin_ComGG_2"/>
    <property type="match status" value="1"/>
</dbReference>
<dbReference type="Proteomes" id="UP000095094">
    <property type="component" value="Unassembled WGS sequence"/>
</dbReference>
<dbReference type="InterPro" id="IPR047665">
    <property type="entry name" value="ComGG_streptococcus-type"/>
</dbReference>
<evidence type="ECO:0008006" key="4">
    <source>
        <dbReference type="Google" id="ProtNLM"/>
    </source>
</evidence>
<sequence>MKKNILPNGKSVVKAKNNYKGGILLTTILFLFLFSSLFTLVLEEFKLTQQFTQKSKEYYIAKTMVSIFISEIKQSKKMIDKEGYQDFSSGRLTYEYDQKTIICTIFINQKSYTFHEFYQPKQESDELKDK</sequence>
<comment type="caution">
    <text evidence="2">The sequence shown here is derived from an EMBL/GenBank/DDBJ whole genome shotgun (WGS) entry which is preliminary data.</text>
</comment>
<dbReference type="RefSeq" id="WP_069661770.1">
    <property type="nucleotide sequence ID" value="NZ_MIJY01000001.1"/>
</dbReference>
<evidence type="ECO:0000313" key="3">
    <source>
        <dbReference type="Proteomes" id="UP000095094"/>
    </source>
</evidence>
<keyword evidence="3" id="KW-1185">Reference proteome</keyword>
<name>A0A1E5H734_9ENTE</name>
<dbReference type="EMBL" id="MIJY01000001">
    <property type="protein sequence ID" value="OEG20460.1"/>
    <property type="molecule type" value="Genomic_DNA"/>
</dbReference>
<keyword evidence="1" id="KW-0472">Membrane</keyword>
<reference evidence="3" key="1">
    <citation type="submission" date="2016-09" db="EMBL/GenBank/DDBJ databases">
        <authorList>
            <person name="Gulvik C.A."/>
        </authorList>
    </citation>
    <scope>NUCLEOTIDE SEQUENCE [LARGE SCALE GENOMIC DNA]</scope>
    <source>
        <strain evidence="3">LMG 8895</strain>
    </source>
</reference>
<proteinExistence type="predicted"/>
<organism evidence="2 3">
    <name type="scientific">Enterococcus termitis</name>
    <dbReference type="NCBI Taxonomy" id="332950"/>
    <lineage>
        <taxon>Bacteria</taxon>
        <taxon>Bacillati</taxon>
        <taxon>Bacillota</taxon>
        <taxon>Bacilli</taxon>
        <taxon>Lactobacillales</taxon>
        <taxon>Enterococcaceae</taxon>
        <taxon>Enterococcus</taxon>
    </lineage>
</organism>
<accession>A0A1E5H734</accession>
<protein>
    <recommendedName>
        <fullName evidence="4">Competence protein ComGG</fullName>
    </recommendedName>
</protein>
<dbReference type="OrthoDB" id="2186022at2"/>
<dbReference type="AlphaFoldDB" id="A0A1E5H734"/>
<gene>
    <name evidence="2" type="ORF">BCR25_01170</name>
</gene>
<evidence type="ECO:0000313" key="2">
    <source>
        <dbReference type="EMBL" id="OEG20460.1"/>
    </source>
</evidence>